<evidence type="ECO:0000256" key="1">
    <source>
        <dbReference type="ARBA" id="ARBA00007905"/>
    </source>
</evidence>
<dbReference type="InterPro" id="IPR036812">
    <property type="entry name" value="NAD(P)_OxRdtase_dom_sf"/>
</dbReference>
<reference evidence="9" key="1">
    <citation type="submission" date="2021-01" db="EMBL/GenBank/DDBJ databases">
        <authorList>
            <person name="Corre E."/>
            <person name="Pelletier E."/>
            <person name="Niang G."/>
            <person name="Scheremetjew M."/>
            <person name="Finn R."/>
            <person name="Kale V."/>
            <person name="Holt S."/>
            <person name="Cochrane G."/>
            <person name="Meng A."/>
            <person name="Brown T."/>
            <person name="Cohen L."/>
        </authorList>
    </citation>
    <scope>NUCLEOTIDE SEQUENCE</scope>
    <source>
        <strain evidence="9">CCMP645</strain>
    </source>
</reference>
<dbReference type="PROSITE" id="PS00798">
    <property type="entry name" value="ALDOKETO_REDUCTASE_1"/>
    <property type="match status" value="1"/>
</dbReference>
<keyword evidence="2" id="KW-0521">NADP</keyword>
<feature type="signal peptide" evidence="7">
    <location>
        <begin position="1"/>
        <end position="18"/>
    </location>
</feature>
<evidence type="ECO:0000313" key="9">
    <source>
        <dbReference type="EMBL" id="CAE0783986.1"/>
    </source>
</evidence>
<dbReference type="PANTHER" id="PTHR43827:SF3">
    <property type="entry name" value="NADP-DEPENDENT OXIDOREDUCTASE DOMAIN-CONTAINING PROTEIN"/>
    <property type="match status" value="1"/>
</dbReference>
<dbReference type="SUPFAM" id="SSF51430">
    <property type="entry name" value="NAD(P)-linked oxidoreductase"/>
    <property type="match status" value="1"/>
</dbReference>
<dbReference type="EMBL" id="HBIZ01058398">
    <property type="protein sequence ID" value="CAE0783986.1"/>
    <property type="molecule type" value="Transcribed_RNA"/>
</dbReference>
<dbReference type="Gene3D" id="3.20.20.100">
    <property type="entry name" value="NADP-dependent oxidoreductase domain"/>
    <property type="match status" value="1"/>
</dbReference>
<feature type="binding site" evidence="5">
    <location>
        <position position="150"/>
    </location>
    <ligand>
        <name>substrate</name>
    </ligand>
</feature>
<sequence length="326" mass="35802">MFVLLHAVLLGAVPRRHAIAGAILSTQASPIASNAAVQTSTIRSASTGNNALPPIGFGTCCEEADDARLQILDALRAGYRLLDTSAHYPSEEIMGDALNLAETEGIVQRRDVTVCTKIWFDDMGFDPALASIRRSLERLQTEQLDLVLIHFPGSPDAIQSPKRNRELREQTWRACERAQDDGLVKRIGLSNWTRRHLRETMLSCRTPPSVLQTEVHPRCQPSDLLDACAEQQIKVMAYCPLAHGATTLLKSPSLLRVASEAGRTPSQIVLRWSMQKGLVPIPHSSSFARMRENLAALDFKLSGSQMAILDAMDVAERASFDPSKIA</sequence>
<keyword evidence="3" id="KW-0560">Oxidoreductase</keyword>
<evidence type="ECO:0000256" key="2">
    <source>
        <dbReference type="ARBA" id="ARBA00022857"/>
    </source>
</evidence>
<evidence type="ECO:0000256" key="5">
    <source>
        <dbReference type="PIRSR" id="PIRSR000097-2"/>
    </source>
</evidence>
<comment type="similarity">
    <text evidence="1">Belongs to the aldo/keto reductase family.</text>
</comment>
<proteinExistence type="inferred from homology"/>
<dbReference type="PRINTS" id="PR00069">
    <property type="entry name" value="ALDKETRDTASE"/>
</dbReference>
<dbReference type="CDD" id="cd19071">
    <property type="entry name" value="AKR_AKR1-5-like"/>
    <property type="match status" value="1"/>
</dbReference>
<organism evidence="9">
    <name type="scientific">Chrysotila carterae</name>
    <name type="common">Marine alga</name>
    <name type="synonym">Syracosphaera carterae</name>
    <dbReference type="NCBI Taxonomy" id="13221"/>
    <lineage>
        <taxon>Eukaryota</taxon>
        <taxon>Haptista</taxon>
        <taxon>Haptophyta</taxon>
        <taxon>Prymnesiophyceae</taxon>
        <taxon>Isochrysidales</taxon>
        <taxon>Isochrysidaceae</taxon>
        <taxon>Chrysotila</taxon>
    </lineage>
</organism>
<dbReference type="Pfam" id="PF00248">
    <property type="entry name" value="Aldo_ket_red"/>
    <property type="match status" value="1"/>
</dbReference>
<evidence type="ECO:0000256" key="3">
    <source>
        <dbReference type="ARBA" id="ARBA00023002"/>
    </source>
</evidence>
<dbReference type="PIRSF" id="PIRSF000097">
    <property type="entry name" value="AKR"/>
    <property type="match status" value="1"/>
</dbReference>
<evidence type="ECO:0000259" key="8">
    <source>
        <dbReference type="Pfam" id="PF00248"/>
    </source>
</evidence>
<dbReference type="InterPro" id="IPR020471">
    <property type="entry name" value="AKR"/>
</dbReference>
<dbReference type="InterPro" id="IPR023210">
    <property type="entry name" value="NADP_OxRdtase_dom"/>
</dbReference>
<feature type="domain" description="NADP-dependent oxidoreductase" evidence="8">
    <location>
        <begin position="67"/>
        <end position="312"/>
    </location>
</feature>
<dbReference type="InterPro" id="IPR018170">
    <property type="entry name" value="Aldo/ket_reductase_CS"/>
</dbReference>
<keyword evidence="7" id="KW-0732">Signal</keyword>
<feature type="chain" id="PRO_5031530383" description="NADP-dependent oxidoreductase domain-containing protein" evidence="7">
    <location>
        <begin position="19"/>
        <end position="326"/>
    </location>
</feature>
<name>A0A7S4C245_CHRCT</name>
<evidence type="ECO:0000256" key="7">
    <source>
        <dbReference type="SAM" id="SignalP"/>
    </source>
</evidence>
<dbReference type="AlphaFoldDB" id="A0A7S4C245"/>
<dbReference type="GO" id="GO:0016616">
    <property type="term" value="F:oxidoreductase activity, acting on the CH-OH group of donors, NAD or NADP as acceptor"/>
    <property type="evidence" value="ECO:0007669"/>
    <property type="project" value="UniProtKB-ARBA"/>
</dbReference>
<feature type="active site" description="Proton donor" evidence="4">
    <location>
        <position position="88"/>
    </location>
</feature>
<feature type="site" description="Lowers pKa of active site Tyr" evidence="6">
    <location>
        <position position="117"/>
    </location>
</feature>
<protein>
    <recommendedName>
        <fullName evidence="8">NADP-dependent oxidoreductase domain-containing protein</fullName>
    </recommendedName>
</protein>
<evidence type="ECO:0000256" key="6">
    <source>
        <dbReference type="PIRSR" id="PIRSR000097-3"/>
    </source>
</evidence>
<gene>
    <name evidence="9" type="ORF">PCAR00345_LOCUS36690</name>
</gene>
<accession>A0A7S4C245</accession>
<evidence type="ECO:0000256" key="4">
    <source>
        <dbReference type="PIRSR" id="PIRSR000097-1"/>
    </source>
</evidence>
<dbReference type="PANTHER" id="PTHR43827">
    <property type="entry name" value="2,5-DIKETO-D-GLUCONIC ACID REDUCTASE"/>
    <property type="match status" value="1"/>
</dbReference>